<protein>
    <submittedName>
        <fullName evidence="1">Uncharacterized protein</fullName>
    </submittedName>
</protein>
<sequence length="129" mass="13807">MGWPCASGCASGRSTLADGCAFLSRRLAHTLRKSATSLAAGVAPRRATTAETLRALAVRPPHEKRSNEALLVERDAPHDGTRLRRALSRSCVIFRCWPPPPPLRRVSGDVVTAGLISSRVWFGPVPGSP</sequence>
<dbReference type="Proteomes" id="UP000250235">
    <property type="component" value="Unassembled WGS sequence"/>
</dbReference>
<evidence type="ECO:0000313" key="2">
    <source>
        <dbReference type="Proteomes" id="UP000250235"/>
    </source>
</evidence>
<reference evidence="1 2" key="1">
    <citation type="journal article" date="2015" name="Proc. Natl. Acad. Sci. U.S.A.">
        <title>The resurrection genome of Boea hygrometrica: A blueprint for survival of dehydration.</title>
        <authorList>
            <person name="Xiao L."/>
            <person name="Yang G."/>
            <person name="Zhang L."/>
            <person name="Yang X."/>
            <person name="Zhao S."/>
            <person name="Ji Z."/>
            <person name="Zhou Q."/>
            <person name="Hu M."/>
            <person name="Wang Y."/>
            <person name="Chen M."/>
            <person name="Xu Y."/>
            <person name="Jin H."/>
            <person name="Xiao X."/>
            <person name="Hu G."/>
            <person name="Bao F."/>
            <person name="Hu Y."/>
            <person name="Wan P."/>
            <person name="Li L."/>
            <person name="Deng X."/>
            <person name="Kuang T."/>
            <person name="Xiang C."/>
            <person name="Zhu J.K."/>
            <person name="Oliver M.J."/>
            <person name="He Y."/>
        </authorList>
    </citation>
    <scope>NUCLEOTIDE SEQUENCE [LARGE SCALE GENOMIC DNA]</scope>
    <source>
        <strain evidence="2">cv. XS01</strain>
    </source>
</reference>
<organism evidence="1 2">
    <name type="scientific">Dorcoceras hygrometricum</name>
    <dbReference type="NCBI Taxonomy" id="472368"/>
    <lineage>
        <taxon>Eukaryota</taxon>
        <taxon>Viridiplantae</taxon>
        <taxon>Streptophyta</taxon>
        <taxon>Embryophyta</taxon>
        <taxon>Tracheophyta</taxon>
        <taxon>Spermatophyta</taxon>
        <taxon>Magnoliopsida</taxon>
        <taxon>eudicotyledons</taxon>
        <taxon>Gunneridae</taxon>
        <taxon>Pentapetalae</taxon>
        <taxon>asterids</taxon>
        <taxon>lamiids</taxon>
        <taxon>Lamiales</taxon>
        <taxon>Gesneriaceae</taxon>
        <taxon>Didymocarpoideae</taxon>
        <taxon>Trichosporeae</taxon>
        <taxon>Loxocarpinae</taxon>
        <taxon>Dorcoceras</taxon>
    </lineage>
</organism>
<name>A0A2Z6ZX53_9LAMI</name>
<evidence type="ECO:0000313" key="1">
    <source>
        <dbReference type="EMBL" id="KZV07074.1"/>
    </source>
</evidence>
<dbReference type="AlphaFoldDB" id="A0A2Z6ZX53"/>
<dbReference type="EMBL" id="KV044808">
    <property type="protein sequence ID" value="KZV07074.1"/>
    <property type="molecule type" value="Genomic_DNA"/>
</dbReference>
<gene>
    <name evidence="1" type="ORF">F511_45446</name>
</gene>
<accession>A0A2Z6ZX53</accession>
<proteinExistence type="predicted"/>
<keyword evidence="2" id="KW-1185">Reference proteome</keyword>